<protein>
    <submittedName>
        <fullName evidence="2">Uncharacterized protein</fullName>
    </submittedName>
</protein>
<name>A0A9W9DG85_9AGAR</name>
<feature type="transmembrane region" description="Helical" evidence="1">
    <location>
        <begin position="133"/>
        <end position="158"/>
    </location>
</feature>
<keyword evidence="1" id="KW-0472">Membrane</keyword>
<evidence type="ECO:0000313" key="3">
    <source>
        <dbReference type="Proteomes" id="UP001150266"/>
    </source>
</evidence>
<organism evidence="2 3">
    <name type="scientific">Lentinula aciculospora</name>
    <dbReference type="NCBI Taxonomy" id="153920"/>
    <lineage>
        <taxon>Eukaryota</taxon>
        <taxon>Fungi</taxon>
        <taxon>Dikarya</taxon>
        <taxon>Basidiomycota</taxon>
        <taxon>Agaricomycotina</taxon>
        <taxon>Agaricomycetes</taxon>
        <taxon>Agaricomycetidae</taxon>
        <taxon>Agaricales</taxon>
        <taxon>Marasmiineae</taxon>
        <taxon>Omphalotaceae</taxon>
        <taxon>Lentinula</taxon>
    </lineage>
</organism>
<accession>A0A9W9DG85</accession>
<keyword evidence="1" id="KW-0812">Transmembrane</keyword>
<comment type="caution">
    <text evidence="2">The sequence shown here is derived from an EMBL/GenBank/DDBJ whole genome shotgun (WGS) entry which is preliminary data.</text>
</comment>
<keyword evidence="3" id="KW-1185">Reference proteome</keyword>
<dbReference type="PANTHER" id="PTHR40465:SF1">
    <property type="entry name" value="DUF6534 DOMAIN-CONTAINING PROTEIN"/>
    <property type="match status" value="1"/>
</dbReference>
<feature type="transmembrane region" description="Helical" evidence="1">
    <location>
        <begin position="170"/>
        <end position="197"/>
    </location>
</feature>
<evidence type="ECO:0000256" key="1">
    <source>
        <dbReference type="SAM" id="Phobius"/>
    </source>
</evidence>
<dbReference type="OrthoDB" id="3231781at2759"/>
<dbReference type="PANTHER" id="PTHR40465">
    <property type="entry name" value="CHROMOSOME 1, WHOLE GENOME SHOTGUN SEQUENCE"/>
    <property type="match status" value="1"/>
</dbReference>
<proteinExistence type="predicted"/>
<evidence type="ECO:0000313" key="2">
    <source>
        <dbReference type="EMBL" id="KAJ4469253.1"/>
    </source>
</evidence>
<gene>
    <name evidence="2" type="ORF">J3R30DRAFT_3304337</name>
</gene>
<keyword evidence="1" id="KW-1133">Transmembrane helix</keyword>
<dbReference type="AlphaFoldDB" id="A0A9W9DG85"/>
<dbReference type="EMBL" id="JAOTPV010000033">
    <property type="protein sequence ID" value="KAJ4469253.1"/>
    <property type="molecule type" value="Genomic_DNA"/>
</dbReference>
<dbReference type="Proteomes" id="UP001150266">
    <property type="component" value="Unassembled WGS sequence"/>
</dbReference>
<feature type="transmembrane region" description="Helical" evidence="1">
    <location>
        <begin position="20"/>
        <end position="43"/>
    </location>
</feature>
<sequence>MPIQTDSQPSALPLDAGLGPILIGSILAFCLYGGMCVQVYCYYQHNFEKDSSWIKFLVHGLSLCNCGSIIETVHTAFISVSLYETVVIHFGDHAYLVASHWPLSYSVTVSALMSAPIQTFFASRISTLSGKVWVLYLSILGFVIRVALNFTTAALSVGKSESVSNFQQNFLGLVVAAFGFSSAFDIINTVSLMLLLLKNKGMAMRSSKKMIDKLVLWTIGE</sequence>
<reference evidence="2" key="1">
    <citation type="submission" date="2022-08" db="EMBL/GenBank/DDBJ databases">
        <title>A Global Phylogenomic Analysis of the Shiitake Genus Lentinula.</title>
        <authorList>
            <consortium name="DOE Joint Genome Institute"/>
            <person name="Sierra-Patev S."/>
            <person name="Min B."/>
            <person name="Naranjo-Ortiz M."/>
            <person name="Looney B."/>
            <person name="Konkel Z."/>
            <person name="Slot J.C."/>
            <person name="Sakamoto Y."/>
            <person name="Steenwyk J.L."/>
            <person name="Rokas A."/>
            <person name="Carro J."/>
            <person name="Camarero S."/>
            <person name="Ferreira P."/>
            <person name="Molpeceres G."/>
            <person name="Ruiz-Duenas F.J."/>
            <person name="Serrano A."/>
            <person name="Henrissat B."/>
            <person name="Drula E."/>
            <person name="Hughes K.W."/>
            <person name="Mata J.L."/>
            <person name="Ishikawa N.K."/>
            <person name="Vargas-Isla R."/>
            <person name="Ushijima S."/>
            <person name="Smith C.A."/>
            <person name="Ahrendt S."/>
            <person name="Andreopoulos W."/>
            <person name="He G."/>
            <person name="Labutti K."/>
            <person name="Lipzen A."/>
            <person name="Ng V."/>
            <person name="Riley R."/>
            <person name="Sandor L."/>
            <person name="Barry K."/>
            <person name="Martinez A.T."/>
            <person name="Xiao Y."/>
            <person name="Gibbons J.G."/>
            <person name="Terashima K."/>
            <person name="Grigoriev I.V."/>
            <person name="Hibbett D.S."/>
        </authorList>
    </citation>
    <scope>NUCLEOTIDE SEQUENCE</scope>
    <source>
        <strain evidence="2">JLM2183</strain>
    </source>
</reference>